<keyword evidence="3 5" id="KW-1133">Transmembrane helix</keyword>
<proteinExistence type="predicted"/>
<evidence type="ECO:0000313" key="8">
    <source>
        <dbReference type="RefSeq" id="XP_018321626.1"/>
    </source>
</evidence>
<gene>
    <name evidence="8 9 10" type="primary">LOC108734525</name>
</gene>
<dbReference type="InterPro" id="IPR037185">
    <property type="entry name" value="EmrE-like"/>
</dbReference>
<dbReference type="GO" id="GO:0016020">
    <property type="term" value="C:membrane"/>
    <property type="evidence" value="ECO:0007669"/>
    <property type="project" value="UniProtKB-SubCell"/>
</dbReference>
<dbReference type="RefSeq" id="XP_018321627.1">
    <property type="nucleotide sequence ID" value="XM_018466125.2"/>
</dbReference>
<dbReference type="RefSeq" id="XP_018321628.1">
    <property type="nucleotide sequence ID" value="XM_018466126.2"/>
</dbReference>
<evidence type="ECO:0000259" key="6">
    <source>
        <dbReference type="Pfam" id="PF00892"/>
    </source>
</evidence>
<organism evidence="7 9">
    <name type="scientific">Agrilus planipennis</name>
    <name type="common">Emerald ash borer</name>
    <name type="synonym">Agrilus marcopoli</name>
    <dbReference type="NCBI Taxonomy" id="224129"/>
    <lineage>
        <taxon>Eukaryota</taxon>
        <taxon>Metazoa</taxon>
        <taxon>Ecdysozoa</taxon>
        <taxon>Arthropoda</taxon>
        <taxon>Hexapoda</taxon>
        <taxon>Insecta</taxon>
        <taxon>Pterygota</taxon>
        <taxon>Neoptera</taxon>
        <taxon>Endopterygota</taxon>
        <taxon>Coleoptera</taxon>
        <taxon>Polyphaga</taxon>
        <taxon>Elateriformia</taxon>
        <taxon>Buprestoidea</taxon>
        <taxon>Buprestidae</taxon>
        <taxon>Agrilinae</taxon>
        <taxon>Agrilus</taxon>
    </lineage>
</organism>
<dbReference type="RefSeq" id="XP_018321626.1">
    <property type="nucleotide sequence ID" value="XM_018466124.2"/>
</dbReference>
<feature type="transmembrane region" description="Helical" evidence="5">
    <location>
        <begin position="235"/>
        <end position="254"/>
    </location>
</feature>
<feature type="transmembrane region" description="Helical" evidence="5">
    <location>
        <begin position="137"/>
        <end position="158"/>
    </location>
</feature>
<feature type="transmembrane region" description="Helical" evidence="5">
    <location>
        <begin position="266"/>
        <end position="284"/>
    </location>
</feature>
<dbReference type="AlphaFoldDB" id="A0A1W4WMF0"/>
<feature type="domain" description="EamA" evidence="6">
    <location>
        <begin position="204"/>
        <end position="335"/>
    </location>
</feature>
<evidence type="ECO:0000313" key="7">
    <source>
        <dbReference type="Proteomes" id="UP000192223"/>
    </source>
</evidence>
<dbReference type="PANTHER" id="PTHR22911:SF6">
    <property type="entry name" value="SOLUTE CARRIER FAMILY 35 MEMBER G1"/>
    <property type="match status" value="1"/>
</dbReference>
<dbReference type="Proteomes" id="UP000192223">
    <property type="component" value="Unplaced"/>
</dbReference>
<feature type="transmembrane region" description="Helical" evidence="5">
    <location>
        <begin position="203"/>
        <end position="223"/>
    </location>
</feature>
<comment type="subcellular location">
    <subcellularLocation>
        <location evidence="1">Membrane</location>
        <topology evidence="1">Multi-pass membrane protein</topology>
    </subcellularLocation>
</comment>
<feature type="transmembrane region" description="Helical" evidence="5">
    <location>
        <begin position="165"/>
        <end position="191"/>
    </location>
</feature>
<sequence>MSRLHLSNTSTATTCDDFELQRLVVLNEETEDSPIFHQPKLKTCQCQCPYLGLLLATCSSFFFSMCSVIVKWMAEIDPTALAAYRYVGVLLPAIPVVLYKQEPVIPKGKCMVLILRCFTGTMSLMLSFYAFRHMSLADASVIIFSVPVFTAIFARMFLKEPCGIFTVFSIVLTVIGVIFIARPSFLFGSMINSLGNSRGELEIWGIVAAFSATLFGASIYVLLRALKGVHFSVLMSNFGAFALVQCLLISWWVGGLCMPPCGFDRLLIVALAVFSFSGQILLTLALQMEQAGPVSIARSADIVFAFIWQVLFFEEVPNRYSVTGAVLVLTSVILTGMRKWAIALPETSSLKHKLKIFTK</sequence>
<dbReference type="GeneID" id="108734525"/>
<dbReference type="PANTHER" id="PTHR22911">
    <property type="entry name" value="ACYL-MALONYL CONDENSING ENZYME-RELATED"/>
    <property type="match status" value="1"/>
</dbReference>
<reference evidence="8 9" key="1">
    <citation type="submission" date="2025-04" db="UniProtKB">
        <authorList>
            <consortium name="RefSeq"/>
        </authorList>
    </citation>
    <scope>IDENTIFICATION</scope>
    <source>
        <tissue evidence="8 9">Entire body</tissue>
    </source>
</reference>
<evidence type="ECO:0000256" key="1">
    <source>
        <dbReference type="ARBA" id="ARBA00004141"/>
    </source>
</evidence>
<dbReference type="InterPro" id="IPR000620">
    <property type="entry name" value="EamA_dom"/>
</dbReference>
<evidence type="ECO:0000256" key="3">
    <source>
        <dbReference type="ARBA" id="ARBA00022989"/>
    </source>
</evidence>
<evidence type="ECO:0000256" key="5">
    <source>
        <dbReference type="SAM" id="Phobius"/>
    </source>
</evidence>
<evidence type="ECO:0000256" key="4">
    <source>
        <dbReference type="ARBA" id="ARBA00023136"/>
    </source>
</evidence>
<dbReference type="STRING" id="224129.A0A1W4WMF0"/>
<dbReference type="OrthoDB" id="306876at2759"/>
<dbReference type="Pfam" id="PF00892">
    <property type="entry name" value="EamA"/>
    <property type="match status" value="2"/>
</dbReference>
<keyword evidence="2 5" id="KW-0812">Transmembrane</keyword>
<name>A0A1W4WMF0_AGRPL</name>
<dbReference type="KEGG" id="apln:108734525"/>
<keyword evidence="7" id="KW-1185">Reference proteome</keyword>
<evidence type="ECO:0000313" key="10">
    <source>
        <dbReference type="RefSeq" id="XP_018321628.1"/>
    </source>
</evidence>
<feature type="domain" description="EamA" evidence="6">
    <location>
        <begin position="51"/>
        <end position="181"/>
    </location>
</feature>
<protein>
    <submittedName>
        <fullName evidence="8 9">Solute carrier family 35 member G1 isoform X1</fullName>
    </submittedName>
</protein>
<keyword evidence="4 5" id="KW-0472">Membrane</keyword>
<feature type="transmembrane region" description="Helical" evidence="5">
    <location>
        <begin position="82"/>
        <end position="99"/>
    </location>
</feature>
<dbReference type="SUPFAM" id="SSF103481">
    <property type="entry name" value="Multidrug resistance efflux transporter EmrE"/>
    <property type="match status" value="2"/>
</dbReference>
<feature type="transmembrane region" description="Helical" evidence="5">
    <location>
        <begin position="50"/>
        <end position="70"/>
    </location>
</feature>
<feature type="transmembrane region" description="Helical" evidence="5">
    <location>
        <begin position="111"/>
        <end position="131"/>
    </location>
</feature>
<accession>A0A1W4WMF0</accession>
<evidence type="ECO:0000313" key="9">
    <source>
        <dbReference type="RefSeq" id="XP_018321627.1"/>
    </source>
</evidence>
<evidence type="ECO:0000256" key="2">
    <source>
        <dbReference type="ARBA" id="ARBA00022692"/>
    </source>
</evidence>